<proteinExistence type="predicted"/>
<dbReference type="RefSeq" id="XP_040754650.1">
    <property type="nucleotide sequence ID" value="XM_040899783.1"/>
</dbReference>
<evidence type="ECO:0000313" key="1">
    <source>
        <dbReference type="EMBL" id="PTU23258.1"/>
    </source>
</evidence>
<gene>
    <name evidence="1" type="ORF">P175DRAFT_0530366</name>
</gene>
<dbReference type="EMBL" id="MSFN02000002">
    <property type="protein sequence ID" value="PTU23258.1"/>
    <property type="molecule type" value="Genomic_DNA"/>
</dbReference>
<protein>
    <submittedName>
        <fullName evidence="1">Uncharacterized protein</fullName>
    </submittedName>
</protein>
<organism evidence="1 2">
    <name type="scientific">Aspergillus ochraceoroseus IBT 24754</name>
    <dbReference type="NCBI Taxonomy" id="1392256"/>
    <lineage>
        <taxon>Eukaryota</taxon>
        <taxon>Fungi</taxon>
        <taxon>Dikarya</taxon>
        <taxon>Ascomycota</taxon>
        <taxon>Pezizomycotina</taxon>
        <taxon>Eurotiomycetes</taxon>
        <taxon>Eurotiomycetidae</taxon>
        <taxon>Eurotiales</taxon>
        <taxon>Aspergillaceae</taxon>
        <taxon>Aspergillus</taxon>
        <taxon>Aspergillus subgen. Nidulantes</taxon>
    </lineage>
</organism>
<evidence type="ECO:0000313" key="2">
    <source>
        <dbReference type="Proteomes" id="UP000244073"/>
    </source>
</evidence>
<accession>A0A2T5M3Y8</accession>
<dbReference type="VEuPathDB" id="FungiDB:P175DRAFT_0530366"/>
<dbReference type="GeneID" id="63816665"/>
<name>A0A2T5M3Y8_9EURO</name>
<dbReference type="Proteomes" id="UP000244073">
    <property type="component" value="Unassembled WGS sequence"/>
</dbReference>
<reference evidence="1 2" key="1">
    <citation type="journal article" date="2018" name="Proc. Natl. Acad. Sci. U.S.A.">
        <title>Linking secondary metabolites to gene clusters through genome sequencing of six diverse Aspergillus species.</title>
        <authorList>
            <person name="Kaerboelling I."/>
            <person name="Vesth T.C."/>
            <person name="Frisvad J.C."/>
            <person name="Nybo J.L."/>
            <person name="Theobald S."/>
            <person name="Kuo A."/>
            <person name="Bowyer P."/>
            <person name="Matsuda Y."/>
            <person name="Mondo S."/>
            <person name="Lyhne E.K."/>
            <person name="Kogle M.E."/>
            <person name="Clum A."/>
            <person name="Lipzen A."/>
            <person name="Salamov A."/>
            <person name="Ngan C.Y."/>
            <person name="Daum C."/>
            <person name="Chiniquy J."/>
            <person name="Barry K."/>
            <person name="LaButti K."/>
            <person name="Haridas S."/>
            <person name="Simmons B.A."/>
            <person name="Magnuson J.K."/>
            <person name="Mortensen U.H."/>
            <person name="Larsen T.O."/>
            <person name="Grigoriev I.V."/>
            <person name="Baker S.E."/>
            <person name="Andersen M.R."/>
        </authorList>
    </citation>
    <scope>NUCLEOTIDE SEQUENCE [LARGE SCALE GENOMIC DNA]</scope>
    <source>
        <strain evidence="1 2">IBT 24754</strain>
    </source>
</reference>
<comment type="caution">
    <text evidence="1">The sequence shown here is derived from an EMBL/GenBank/DDBJ whole genome shotgun (WGS) entry which is preliminary data.</text>
</comment>
<sequence length="255" mass="28148">MPMVGHLPSLDRISSVLEERMIWSAEVLIKAEHGKGKLKLWGAFLENHDANPRSQAIEIILVSRVASPVAALLHIPHSSSTTLCGLSNYHTHPRHSEISTYTAGFYQMIQSVVPSPLQRYSFGGLVGAFQVLDPAFFYPLRVTTNVVCFASGLFHILTSAQICIFVILLSLPHAYTYASSKRACLLGTSKIPRKLLEIRSYLSLCIVVQRLLYSPPLPRIKPATLLYSRTRGKLLSAPDKDINIHSSSKKGGISL</sequence>
<dbReference type="AlphaFoldDB" id="A0A2T5M3Y8"/>